<dbReference type="EMBL" id="BSNN01000004">
    <property type="protein sequence ID" value="GLQ35307.1"/>
    <property type="molecule type" value="Genomic_DNA"/>
</dbReference>
<accession>A0ABQ5VV37</accession>
<keyword evidence="3" id="KW-1185">Reference proteome</keyword>
<dbReference type="InterPro" id="IPR036249">
    <property type="entry name" value="Thioredoxin-like_sf"/>
</dbReference>
<dbReference type="SUPFAM" id="SSF47616">
    <property type="entry name" value="GST C-terminal domain-like"/>
    <property type="match status" value="1"/>
</dbReference>
<evidence type="ECO:0000313" key="2">
    <source>
        <dbReference type="EMBL" id="GLQ35307.1"/>
    </source>
</evidence>
<dbReference type="PANTHER" id="PTHR43968">
    <property type="match status" value="1"/>
</dbReference>
<dbReference type="Pfam" id="PF13409">
    <property type="entry name" value="GST_N_2"/>
    <property type="match status" value="1"/>
</dbReference>
<dbReference type="RefSeq" id="WP_284377582.1">
    <property type="nucleotide sequence ID" value="NZ_BSNN01000004.1"/>
</dbReference>
<dbReference type="PANTHER" id="PTHR43968:SF6">
    <property type="entry name" value="GLUTATHIONE S-TRANSFERASE OMEGA"/>
    <property type="match status" value="1"/>
</dbReference>
<dbReference type="Proteomes" id="UP001156694">
    <property type="component" value="Unassembled WGS sequence"/>
</dbReference>
<dbReference type="PROSITE" id="PS50404">
    <property type="entry name" value="GST_NTER"/>
    <property type="match status" value="1"/>
</dbReference>
<gene>
    <name evidence="2" type="ORF">GCM10007939_15900</name>
</gene>
<dbReference type="CDD" id="cd03196">
    <property type="entry name" value="GST_C_5"/>
    <property type="match status" value="1"/>
</dbReference>
<dbReference type="InterPro" id="IPR050983">
    <property type="entry name" value="GST_Omega/HSP26"/>
</dbReference>
<sequence>MTQTLPVLYSFRRCPYAMRARIALSQMGHRVALREVIFRDKPAELLETSPKGTVPVMVLPDGQVIDESFDIMCWAYRDRPVTEAERTLVQRCDLEFKPWLDRYKYPDRFKDTSRDQALDKACIFIAELDQLLGATPYLSGDQRGFADIGIAPFIRQFAHVDRPWFMAQPFGRVIAWYQDFVEWYGYNVIMDKYPKWQKGDGVTEMPIAEDIPHVSSPQLSQTDQG</sequence>
<protein>
    <submittedName>
        <fullName evidence="2">Glutathione S-transferase</fullName>
    </submittedName>
</protein>
<feature type="domain" description="GST N-terminal" evidence="1">
    <location>
        <begin position="4"/>
        <end position="83"/>
    </location>
</feature>
<dbReference type="InterPro" id="IPR004045">
    <property type="entry name" value="Glutathione_S-Trfase_N"/>
</dbReference>
<organism evidence="2 3">
    <name type="scientific">Amylibacter marinus</name>
    <dbReference type="NCBI Taxonomy" id="1475483"/>
    <lineage>
        <taxon>Bacteria</taxon>
        <taxon>Pseudomonadati</taxon>
        <taxon>Pseudomonadota</taxon>
        <taxon>Alphaproteobacteria</taxon>
        <taxon>Rhodobacterales</taxon>
        <taxon>Paracoccaceae</taxon>
        <taxon>Amylibacter</taxon>
    </lineage>
</organism>
<reference evidence="3" key="1">
    <citation type="journal article" date="2019" name="Int. J. Syst. Evol. Microbiol.">
        <title>The Global Catalogue of Microorganisms (GCM) 10K type strain sequencing project: providing services to taxonomists for standard genome sequencing and annotation.</title>
        <authorList>
            <consortium name="The Broad Institute Genomics Platform"/>
            <consortium name="The Broad Institute Genome Sequencing Center for Infectious Disease"/>
            <person name="Wu L."/>
            <person name="Ma J."/>
        </authorList>
    </citation>
    <scope>NUCLEOTIDE SEQUENCE [LARGE SCALE GENOMIC DNA]</scope>
    <source>
        <strain evidence="3">NBRC 110140</strain>
    </source>
</reference>
<proteinExistence type="predicted"/>
<evidence type="ECO:0000313" key="3">
    <source>
        <dbReference type="Proteomes" id="UP001156694"/>
    </source>
</evidence>
<dbReference type="Pfam" id="PF13410">
    <property type="entry name" value="GST_C_2"/>
    <property type="match status" value="1"/>
</dbReference>
<comment type="caution">
    <text evidence="2">The sequence shown here is derived from an EMBL/GenBank/DDBJ whole genome shotgun (WGS) entry which is preliminary data.</text>
</comment>
<dbReference type="InterPro" id="IPR036282">
    <property type="entry name" value="Glutathione-S-Trfase_C_sf"/>
</dbReference>
<dbReference type="Gene3D" id="3.40.30.10">
    <property type="entry name" value="Glutaredoxin"/>
    <property type="match status" value="1"/>
</dbReference>
<dbReference type="Gene3D" id="1.20.1050.10">
    <property type="match status" value="1"/>
</dbReference>
<name>A0ABQ5VV37_9RHOB</name>
<evidence type="ECO:0000259" key="1">
    <source>
        <dbReference type="PROSITE" id="PS50404"/>
    </source>
</evidence>
<dbReference type="SUPFAM" id="SSF52833">
    <property type="entry name" value="Thioredoxin-like"/>
    <property type="match status" value="1"/>
</dbReference>